<comment type="subcellular location">
    <subcellularLocation>
        <location evidence="1">Cytoplasm</location>
        <location evidence="1">Cytoskeleton</location>
        <location evidence="1">Cilium basal body</location>
    </subcellularLocation>
    <subcellularLocation>
        <location evidence="2">Cytoplasm</location>
        <location evidence="2">Cytoskeleton</location>
        <location evidence="2">Microtubule organizing center</location>
        <location evidence="2">Centrosome</location>
    </subcellularLocation>
</comment>
<evidence type="ECO:0000256" key="3">
    <source>
        <dbReference type="ARBA" id="ARBA00010767"/>
    </source>
</evidence>
<keyword evidence="13" id="KW-1185">Reference proteome</keyword>
<feature type="compositionally biased region" description="Low complexity" evidence="11">
    <location>
        <begin position="131"/>
        <end position="147"/>
    </location>
</feature>
<accession>A0ABQ9EW15</accession>
<dbReference type="PANTHER" id="PTHR16299">
    <property type="entry name" value="CENTROSOMAL PROTEIN KIZUNA"/>
    <property type="match status" value="1"/>
</dbReference>
<protein>
    <recommendedName>
        <fullName evidence="4">Centrosomal protein kizuna</fullName>
    </recommendedName>
    <alternativeName>
        <fullName evidence="9">Polo-like kinase 1 substrate 1</fullName>
    </alternativeName>
</protein>
<keyword evidence="10" id="KW-0175">Coiled coil</keyword>
<evidence type="ECO:0000256" key="6">
    <source>
        <dbReference type="ARBA" id="ARBA00023212"/>
    </source>
</evidence>
<feature type="compositionally biased region" description="Acidic residues" evidence="11">
    <location>
        <begin position="341"/>
        <end position="358"/>
    </location>
</feature>
<name>A0ABQ9EW15_TEGGR</name>
<proteinExistence type="inferred from homology"/>
<feature type="compositionally biased region" description="Basic and acidic residues" evidence="11">
    <location>
        <begin position="247"/>
        <end position="259"/>
    </location>
</feature>
<evidence type="ECO:0000256" key="11">
    <source>
        <dbReference type="SAM" id="MobiDB-lite"/>
    </source>
</evidence>
<evidence type="ECO:0000313" key="13">
    <source>
        <dbReference type="Proteomes" id="UP001217089"/>
    </source>
</evidence>
<evidence type="ECO:0000256" key="2">
    <source>
        <dbReference type="ARBA" id="ARBA00004300"/>
    </source>
</evidence>
<keyword evidence="5" id="KW-0963">Cytoplasm</keyword>
<dbReference type="Proteomes" id="UP001217089">
    <property type="component" value="Unassembled WGS sequence"/>
</dbReference>
<gene>
    <name evidence="12" type="ORF">KUTeg_014222</name>
</gene>
<keyword evidence="6" id="KW-0206">Cytoskeleton</keyword>
<keyword evidence="7" id="KW-0966">Cell projection</keyword>
<evidence type="ECO:0000256" key="1">
    <source>
        <dbReference type="ARBA" id="ARBA00004120"/>
    </source>
</evidence>
<comment type="function">
    <text evidence="8">Centrosomal protein required for establishing a robust mitotic centrosome architecture that can endure the forces that converge on the centrosomes during spindle formation. Required for stabilizing the expanded pericentriolar material around the centriole.</text>
</comment>
<organism evidence="12 13">
    <name type="scientific">Tegillarca granosa</name>
    <name type="common">Malaysian cockle</name>
    <name type="synonym">Anadara granosa</name>
    <dbReference type="NCBI Taxonomy" id="220873"/>
    <lineage>
        <taxon>Eukaryota</taxon>
        <taxon>Metazoa</taxon>
        <taxon>Spiralia</taxon>
        <taxon>Lophotrochozoa</taxon>
        <taxon>Mollusca</taxon>
        <taxon>Bivalvia</taxon>
        <taxon>Autobranchia</taxon>
        <taxon>Pteriomorphia</taxon>
        <taxon>Arcoida</taxon>
        <taxon>Arcoidea</taxon>
        <taxon>Arcidae</taxon>
        <taxon>Tegillarca</taxon>
    </lineage>
</organism>
<feature type="coiled-coil region" evidence="10">
    <location>
        <begin position="5"/>
        <end position="32"/>
    </location>
</feature>
<evidence type="ECO:0000256" key="8">
    <source>
        <dbReference type="ARBA" id="ARBA00024919"/>
    </source>
</evidence>
<evidence type="ECO:0000313" key="12">
    <source>
        <dbReference type="EMBL" id="KAJ8309348.1"/>
    </source>
</evidence>
<comment type="caution">
    <text evidence="12">The sequence shown here is derived from an EMBL/GenBank/DDBJ whole genome shotgun (WGS) entry which is preliminary data.</text>
</comment>
<reference evidence="12 13" key="1">
    <citation type="submission" date="2022-12" db="EMBL/GenBank/DDBJ databases">
        <title>Chromosome-level genome of Tegillarca granosa.</title>
        <authorList>
            <person name="Kim J."/>
        </authorList>
    </citation>
    <scope>NUCLEOTIDE SEQUENCE [LARGE SCALE GENOMIC DNA]</scope>
    <source>
        <strain evidence="12">Teg-2019</strain>
        <tissue evidence="12">Adductor muscle</tissue>
    </source>
</reference>
<dbReference type="PANTHER" id="PTHR16299:SF2">
    <property type="entry name" value="CENTROSOMAL PROTEIN KIZUNA"/>
    <property type="match status" value="1"/>
</dbReference>
<feature type="region of interest" description="Disordered" evidence="11">
    <location>
        <begin position="314"/>
        <end position="401"/>
    </location>
</feature>
<feature type="region of interest" description="Disordered" evidence="11">
    <location>
        <begin position="169"/>
        <end position="195"/>
    </location>
</feature>
<feature type="compositionally biased region" description="Polar residues" evidence="11">
    <location>
        <begin position="170"/>
        <end position="188"/>
    </location>
</feature>
<dbReference type="EMBL" id="JARBDR010000657">
    <property type="protein sequence ID" value="KAJ8309348.1"/>
    <property type="molecule type" value="Genomic_DNA"/>
</dbReference>
<feature type="compositionally biased region" description="Polar residues" evidence="11">
    <location>
        <begin position="360"/>
        <end position="372"/>
    </location>
</feature>
<evidence type="ECO:0000256" key="5">
    <source>
        <dbReference type="ARBA" id="ARBA00022490"/>
    </source>
</evidence>
<evidence type="ECO:0000256" key="4">
    <source>
        <dbReference type="ARBA" id="ARBA00013872"/>
    </source>
</evidence>
<feature type="region of interest" description="Disordered" evidence="11">
    <location>
        <begin position="226"/>
        <end position="266"/>
    </location>
</feature>
<evidence type="ECO:0000256" key="7">
    <source>
        <dbReference type="ARBA" id="ARBA00023273"/>
    </source>
</evidence>
<evidence type="ECO:0000256" key="10">
    <source>
        <dbReference type="SAM" id="Coils"/>
    </source>
</evidence>
<evidence type="ECO:0000256" key="9">
    <source>
        <dbReference type="ARBA" id="ARBA00031153"/>
    </source>
</evidence>
<feature type="compositionally biased region" description="Polar residues" evidence="11">
    <location>
        <begin position="226"/>
        <end position="246"/>
    </location>
</feature>
<comment type="similarity">
    <text evidence="3">Belongs to the kizuna family.</text>
</comment>
<sequence length="652" mass="74361">MASSNVEYYARQKEIQEKMHEYEQKRLQLDQQMKSYCKSDERLAKLRATKLQSYWKRVCEDQKRSQQRNEQILRDLDRMDSHLASMSARTQKLKLLKQQYTDYIERTYPQWREQVIQWQQQKQVAQQQQQQPQQVQSVPSQQQPAQQGGMMDSSIEFTYQQQQQQQQQQKIQPVVSTPVQQKVTSQGRQHYPPSPYVNVSDVMRDPSGHVYDEQESITPFNNYQSEAEQSTHFNRYQTEPTPQLNRYQRDTPTKGRPADKSPQLNHYQVDRDVDTELKFTDQVVDVSVSDDIPDEMISHPMSVKVERIVQRLQAPEDAQQRDDAESPDLQSRSFSGPMDQDINDEDDNSSNFNEEDDQLSGLSGRQAPTPSHQEQRTAAMEDVSDAASIPSSREESPIPPVPIHIFTAEDDHDVEGTSLKPDLSTEGIIRLLQYVQDDLPHALSLNGYYRSHMPSPADRLDIIYKANGGVNLNGLDAELVSMVILEQMTLVVRRMDSGCLLTDSLLSGDINSVSEIIMMSLDAQPLWDKLFQHFILLVKSKAMEAREIAAVFTPSIVSDSSQFQDKAFNLLVRLLEKYSDDTEEQNGGSPREAAESITRSSVVKIGPDGNVQEIRGKVPPLKFGSLVETKYSDEESTAMLTPSISTDIPKVP</sequence>
<feature type="region of interest" description="Disordered" evidence="11">
    <location>
        <begin position="131"/>
        <end position="151"/>
    </location>
</feature>
<dbReference type="InterPro" id="IPR026742">
    <property type="entry name" value="Centrosomal_kizuma"/>
</dbReference>